<dbReference type="PANTHER" id="PTHR21198">
    <property type="entry name" value="GLUTAMATE RACEMASE"/>
    <property type="match status" value="1"/>
</dbReference>
<dbReference type="RefSeq" id="WP_182706497.1">
    <property type="nucleotide sequence ID" value="NZ_JACJII010000001.1"/>
</dbReference>
<dbReference type="Proteomes" id="UP000539313">
    <property type="component" value="Unassembled WGS sequence"/>
</dbReference>
<comment type="caution">
    <text evidence="3">The sequence shown here is derived from an EMBL/GenBank/DDBJ whole genome shotgun (WGS) entry which is preliminary data.</text>
</comment>
<evidence type="ECO:0000313" key="4">
    <source>
        <dbReference type="Proteomes" id="UP000539313"/>
    </source>
</evidence>
<protein>
    <submittedName>
        <fullName evidence="3">Aspartate racemase</fullName>
        <ecNumber evidence="3">5.1.1.13</ecNumber>
    </submittedName>
</protein>
<dbReference type="InterPro" id="IPR015942">
    <property type="entry name" value="Asp/Glu/hydantoin_racemase"/>
</dbReference>
<sequence>MKHIAEAGTRHFGVLAHSWEGGSLCFRTFCQEGFAELGDHRHPDVTLDCIAFGGSMAAWDAGDHDSIRRTLATSVERLARAGAEFFACPDNTAHLALERPGPDLALPGLHIAEVVADHAQRNGHRRVGVLGTRYTMEGPVYPRSLAARGIAAEIPGADDRRTVNEIIFSELVAGVFTEESRKEYVRVIERLAARGCDAVALVCTEIPLLVPPEVSPLPTLDSTRLLARAALDVSLGRRPMPTWRGGPI</sequence>
<dbReference type="EMBL" id="JACJII010000001">
    <property type="protein sequence ID" value="MBA9005282.1"/>
    <property type="molecule type" value="Genomic_DNA"/>
</dbReference>
<dbReference type="Pfam" id="PF01177">
    <property type="entry name" value="Asp_Glu_race"/>
    <property type="match status" value="1"/>
</dbReference>
<accession>A0A7W3R9Z5</accession>
<evidence type="ECO:0000256" key="1">
    <source>
        <dbReference type="ARBA" id="ARBA00007847"/>
    </source>
</evidence>
<dbReference type="NCBIfam" id="TIGR00035">
    <property type="entry name" value="asp_race"/>
    <property type="match status" value="1"/>
</dbReference>
<dbReference type="EC" id="5.1.1.13" evidence="3"/>
<name>A0A7W3R9Z5_9ACTN</name>
<organism evidence="3 4">
    <name type="scientific">Thermomonospora cellulosilytica</name>
    <dbReference type="NCBI Taxonomy" id="1411118"/>
    <lineage>
        <taxon>Bacteria</taxon>
        <taxon>Bacillati</taxon>
        <taxon>Actinomycetota</taxon>
        <taxon>Actinomycetes</taxon>
        <taxon>Streptosporangiales</taxon>
        <taxon>Thermomonosporaceae</taxon>
        <taxon>Thermomonospora</taxon>
    </lineage>
</organism>
<gene>
    <name evidence="3" type="ORF">HNR21_004164</name>
</gene>
<dbReference type="SUPFAM" id="SSF53681">
    <property type="entry name" value="Aspartate/glutamate racemase"/>
    <property type="match status" value="2"/>
</dbReference>
<reference evidence="3 4" key="1">
    <citation type="submission" date="2020-08" db="EMBL/GenBank/DDBJ databases">
        <title>Sequencing the genomes of 1000 actinobacteria strains.</title>
        <authorList>
            <person name="Klenk H.-P."/>
        </authorList>
    </citation>
    <scope>NUCLEOTIDE SEQUENCE [LARGE SCALE GENOMIC DNA]</scope>
    <source>
        <strain evidence="3 4">DSM 45823</strain>
    </source>
</reference>
<dbReference type="InterPro" id="IPR004380">
    <property type="entry name" value="Asp_race"/>
</dbReference>
<dbReference type="GO" id="GO:0047689">
    <property type="term" value="F:aspartate racemase activity"/>
    <property type="evidence" value="ECO:0007669"/>
    <property type="project" value="UniProtKB-EC"/>
</dbReference>
<evidence type="ECO:0000256" key="2">
    <source>
        <dbReference type="ARBA" id="ARBA00023235"/>
    </source>
</evidence>
<dbReference type="InterPro" id="IPR001920">
    <property type="entry name" value="Asp/Glu_race"/>
</dbReference>
<proteinExistence type="inferred from homology"/>
<keyword evidence="2 3" id="KW-0413">Isomerase</keyword>
<dbReference type="PANTHER" id="PTHR21198:SF7">
    <property type="entry name" value="ASPARTATE-GLUTAMATE RACEMASE FAMILY"/>
    <property type="match status" value="1"/>
</dbReference>
<dbReference type="Gene3D" id="3.40.50.1860">
    <property type="match status" value="2"/>
</dbReference>
<comment type="similarity">
    <text evidence="1">Belongs to the aspartate/glutamate racemases family.</text>
</comment>
<dbReference type="AlphaFoldDB" id="A0A7W3R9Z5"/>
<keyword evidence="4" id="KW-1185">Reference proteome</keyword>
<evidence type="ECO:0000313" key="3">
    <source>
        <dbReference type="EMBL" id="MBA9005282.1"/>
    </source>
</evidence>